<feature type="transmembrane region" description="Helical" evidence="7">
    <location>
        <begin position="16"/>
        <end position="38"/>
    </location>
</feature>
<keyword evidence="3 7" id="KW-1133">Transmembrane helix</keyword>
<comment type="caution">
    <text evidence="9">The sequence shown here is derived from an EMBL/GenBank/DDBJ whole genome shotgun (WGS) entry which is preliminary data.</text>
</comment>
<evidence type="ECO:0000256" key="2">
    <source>
        <dbReference type="ARBA" id="ARBA00022692"/>
    </source>
</evidence>
<feature type="compositionally biased region" description="Polar residues" evidence="6">
    <location>
        <begin position="402"/>
        <end position="426"/>
    </location>
</feature>
<dbReference type="Proteomes" id="UP000490939">
    <property type="component" value="Unassembled WGS sequence"/>
</dbReference>
<accession>A0A8H3ZHJ0</accession>
<feature type="transmembrane region" description="Helical" evidence="7">
    <location>
        <begin position="97"/>
        <end position="118"/>
    </location>
</feature>
<dbReference type="Pfam" id="PF20684">
    <property type="entry name" value="Fung_rhodopsin"/>
    <property type="match status" value="1"/>
</dbReference>
<feature type="domain" description="Rhodopsin" evidence="8">
    <location>
        <begin position="10"/>
        <end position="191"/>
    </location>
</feature>
<dbReference type="InterPro" id="IPR049326">
    <property type="entry name" value="Rhodopsin_dom_fungi"/>
</dbReference>
<dbReference type="InterPro" id="IPR052337">
    <property type="entry name" value="SAT4-like"/>
</dbReference>
<dbReference type="GO" id="GO:0016020">
    <property type="term" value="C:membrane"/>
    <property type="evidence" value="ECO:0007669"/>
    <property type="project" value="UniProtKB-SubCell"/>
</dbReference>
<evidence type="ECO:0000256" key="3">
    <source>
        <dbReference type="ARBA" id="ARBA00022989"/>
    </source>
</evidence>
<feature type="transmembrane region" description="Helical" evidence="7">
    <location>
        <begin position="130"/>
        <end position="153"/>
    </location>
</feature>
<name>A0A8H3ZHJ0_VENIN</name>
<dbReference type="EMBL" id="WNWR01000025">
    <property type="protein sequence ID" value="KAE9993627.1"/>
    <property type="molecule type" value="Genomic_DNA"/>
</dbReference>
<keyword evidence="10" id="KW-1185">Reference proteome</keyword>
<reference evidence="9 10" key="1">
    <citation type="submission" date="2019-07" db="EMBL/GenBank/DDBJ databases">
        <title>Venturia inaequalis Genome Resource.</title>
        <authorList>
            <person name="Lichtner F.J."/>
        </authorList>
    </citation>
    <scope>NUCLEOTIDE SEQUENCE [LARGE SCALE GENOMIC DNA]</scope>
    <source>
        <strain evidence="9 10">DMI_063113</strain>
    </source>
</reference>
<evidence type="ECO:0000313" key="9">
    <source>
        <dbReference type="EMBL" id="KAE9993627.1"/>
    </source>
</evidence>
<dbReference type="PANTHER" id="PTHR33048">
    <property type="entry name" value="PTH11-LIKE INTEGRAL MEMBRANE PROTEIN (AFU_ORTHOLOGUE AFUA_5G11245)"/>
    <property type="match status" value="1"/>
</dbReference>
<comment type="subcellular location">
    <subcellularLocation>
        <location evidence="1">Membrane</location>
        <topology evidence="1">Multi-pass membrane protein</topology>
    </subcellularLocation>
</comment>
<evidence type="ECO:0000256" key="5">
    <source>
        <dbReference type="ARBA" id="ARBA00038359"/>
    </source>
</evidence>
<feature type="compositionally biased region" description="Low complexity" evidence="6">
    <location>
        <begin position="281"/>
        <end position="300"/>
    </location>
</feature>
<evidence type="ECO:0000256" key="7">
    <source>
        <dbReference type="SAM" id="Phobius"/>
    </source>
</evidence>
<evidence type="ECO:0000313" key="10">
    <source>
        <dbReference type="Proteomes" id="UP000490939"/>
    </source>
</evidence>
<keyword evidence="4 7" id="KW-0472">Membrane</keyword>
<evidence type="ECO:0000256" key="6">
    <source>
        <dbReference type="SAM" id="MobiDB-lite"/>
    </source>
</evidence>
<feature type="region of interest" description="Disordered" evidence="6">
    <location>
        <begin position="449"/>
        <end position="529"/>
    </location>
</feature>
<evidence type="ECO:0000256" key="1">
    <source>
        <dbReference type="ARBA" id="ARBA00004141"/>
    </source>
</evidence>
<organism evidence="9 10">
    <name type="scientific">Venturia inaequalis</name>
    <name type="common">Apple scab fungus</name>
    <dbReference type="NCBI Taxonomy" id="5025"/>
    <lineage>
        <taxon>Eukaryota</taxon>
        <taxon>Fungi</taxon>
        <taxon>Dikarya</taxon>
        <taxon>Ascomycota</taxon>
        <taxon>Pezizomycotina</taxon>
        <taxon>Dothideomycetes</taxon>
        <taxon>Pleosporomycetidae</taxon>
        <taxon>Venturiales</taxon>
        <taxon>Venturiaceae</taxon>
        <taxon>Venturia</taxon>
    </lineage>
</organism>
<feature type="region of interest" description="Disordered" evidence="6">
    <location>
        <begin position="265"/>
        <end position="426"/>
    </location>
</feature>
<protein>
    <recommendedName>
        <fullName evidence="8">Rhodopsin domain-containing protein</fullName>
    </recommendedName>
</protein>
<dbReference type="PANTHER" id="PTHR33048:SF96">
    <property type="entry name" value="INTEGRAL MEMBRANE PROTEIN"/>
    <property type="match status" value="1"/>
</dbReference>
<sequence>MHDLIVAVNLLNVAEIFYILSIVTVKISLAVFFLRLTVELWQRRVVLVALAVSCSFSVLMFFFVVFQCGVYDNSTVFLIRRFSNQCVSDKFTLGMTYTHGIITMLTDWAFLVLPFFVLKKSLMNRNEKTTVVLILMFASIGGIASIVRFKYIQGLAVPGPNAKDIGIWSCLEPGIAIVAGCVVTLRPLIRRSVFLFKNSNYSGSIFSRRRSPPIPSKIPSGVHLQPPQRHNYDPDFSPQQASVQEMDLVEEKEFAKREARLCPPVAKKRPTSGLPLHLFGSVRSSASSKRTKSTKSGTPRLSHFSNAHTIQHVPSFIGRGTIDETEQDSTKDSEPDDGKRSERGDFGMGSNSTWLDQDVEKGDRRAGPSPTLEEEENWLEEQLRQEQCSPTGNEHERRFSQRTELYSSGSSIASPRFASNSARAQSLRWQQRYESVSYNFSGVPEAPAVPSSPLFPEGHDWIQPLNLGESRPNSSVPEPESARLSIGLQMRSALSPPLTPHMPSRDTPPITPRSTPHRSQSHGQQQRPMSIMQARIENILSAPDSDYEGRTSEDSIRWPSTPEAALQEETLRTNQDRFSQRMSALIFPQRSRSRAALPQDNAVRFHPYSAVPEPAPTVSPRRFWQHKPLPRSPPEQRMVLSKGVMVQSAPSRSVEGKEKENETDGLPLDMFSSSSSRKSSSSKSSS</sequence>
<dbReference type="AlphaFoldDB" id="A0A8H3ZHJ0"/>
<evidence type="ECO:0000259" key="8">
    <source>
        <dbReference type="Pfam" id="PF20684"/>
    </source>
</evidence>
<proteinExistence type="inferred from homology"/>
<gene>
    <name evidence="9" type="ORF">EG327_004148</name>
</gene>
<feature type="transmembrane region" description="Helical" evidence="7">
    <location>
        <begin position="45"/>
        <end position="66"/>
    </location>
</feature>
<comment type="similarity">
    <text evidence="5">Belongs to the SAT4 family.</text>
</comment>
<feature type="compositionally biased region" description="Basic and acidic residues" evidence="6">
    <location>
        <begin position="328"/>
        <end position="345"/>
    </location>
</feature>
<feature type="compositionally biased region" description="Low complexity" evidence="6">
    <location>
        <begin position="672"/>
        <end position="686"/>
    </location>
</feature>
<keyword evidence="2 7" id="KW-0812">Transmembrane</keyword>
<evidence type="ECO:0000256" key="4">
    <source>
        <dbReference type="ARBA" id="ARBA00023136"/>
    </source>
</evidence>
<feature type="region of interest" description="Disordered" evidence="6">
    <location>
        <begin position="611"/>
        <end position="686"/>
    </location>
</feature>